<sequence length="383" mass="45284">STTIHQKNQLYSLKNANQHVKSHDYTISCDNSHKKSLGPNTTSWRTRSPIITRQRNRNQLIRPSDTTRVSKQCTISKRIIQKIKNMDLEPPYGKMWYKQLCNREKEIHEEVKRRKWWKKIITEKRKRIQALETFVGNTSPTHEDEEVDQDVITEEENWEKEYNKTVEDYYEEDDDKQRLVDQFNDKNGQPYYEVNVVINIRDVRKEKHDDPKDCVINYKISKQTATRIVQLIHQNIEEDDTQSDISEPTTMSDETFIDNSNNTQHLIIKKKDKTTAISSEDSADNTEQNSCKKRTKIIKSQVKSKIAKSKQRNEAGKFVKTKPTIIKQENITQRYSITKENPTNYQKLPFRQNETTIWRENCNRGKIIPWLHYGDSHGRTSPP</sequence>
<evidence type="ECO:0000313" key="2">
    <source>
        <dbReference type="EMBL" id="EFZ09983.1"/>
    </source>
</evidence>
<evidence type="ECO:0000256" key="1">
    <source>
        <dbReference type="SAM" id="MobiDB-lite"/>
    </source>
</evidence>
<name>E9JB19_SOLIN</name>
<feature type="non-terminal residue" evidence="2">
    <location>
        <position position="383"/>
    </location>
</feature>
<feature type="region of interest" description="Disordered" evidence="1">
    <location>
        <begin position="272"/>
        <end position="292"/>
    </location>
</feature>
<reference evidence="2" key="1">
    <citation type="journal article" date="2011" name="Proc. Natl. Acad. Sci. U.S.A.">
        <title>The genome of the fire ant Solenopsis invicta.</title>
        <authorList>
            <person name="Wurm Y."/>
            <person name="Wang J."/>
            <person name="Riba-Grognuz O."/>
            <person name="Corona M."/>
            <person name="Nygaard S."/>
            <person name="Hunt B.G."/>
            <person name="Ingram K.K."/>
            <person name="Falquet L."/>
            <person name="Nipitwattanaphon M."/>
            <person name="Gotzek D."/>
            <person name="Dijkstra M.B."/>
            <person name="Oettler J."/>
            <person name="Comtesse F."/>
            <person name="Shih C.J."/>
            <person name="Wu W.J."/>
            <person name="Yang C.C."/>
            <person name="Thomas J."/>
            <person name="Beaudoing E."/>
            <person name="Pradervand S."/>
            <person name="Flegel V."/>
            <person name="Cook E.D."/>
            <person name="Fabbretti R."/>
            <person name="Stockinger H."/>
            <person name="Long L."/>
            <person name="Farmerie W.G."/>
            <person name="Oakey J."/>
            <person name="Boomsma J.J."/>
            <person name="Pamilo P."/>
            <person name="Yi S.V."/>
            <person name="Heinze J."/>
            <person name="Goodisman M.A."/>
            <person name="Farinelli L."/>
            <person name="Harshman K."/>
            <person name="Hulo N."/>
            <person name="Cerutti L."/>
            <person name="Xenarios I."/>
            <person name="Shoemaker D."/>
            <person name="Keller L."/>
        </authorList>
    </citation>
    <scope>NUCLEOTIDE SEQUENCE [LARGE SCALE GENOMIC DNA]</scope>
</reference>
<protein>
    <submittedName>
        <fullName evidence="2">Uncharacterized protein</fullName>
    </submittedName>
</protein>
<organism>
    <name type="scientific">Solenopsis invicta</name>
    <name type="common">Red imported fire ant</name>
    <name type="synonym">Solenopsis wagneri</name>
    <dbReference type="NCBI Taxonomy" id="13686"/>
    <lineage>
        <taxon>Eukaryota</taxon>
        <taxon>Metazoa</taxon>
        <taxon>Ecdysozoa</taxon>
        <taxon>Arthropoda</taxon>
        <taxon>Hexapoda</taxon>
        <taxon>Insecta</taxon>
        <taxon>Pterygota</taxon>
        <taxon>Neoptera</taxon>
        <taxon>Endopterygota</taxon>
        <taxon>Hymenoptera</taxon>
        <taxon>Apocrita</taxon>
        <taxon>Aculeata</taxon>
        <taxon>Formicoidea</taxon>
        <taxon>Formicidae</taxon>
        <taxon>Myrmicinae</taxon>
        <taxon>Solenopsis</taxon>
    </lineage>
</organism>
<dbReference type="EMBL" id="GL770805">
    <property type="protein sequence ID" value="EFZ09983.1"/>
    <property type="molecule type" value="Genomic_DNA"/>
</dbReference>
<dbReference type="HOGENOM" id="CLU_722766_0_0_1"/>
<feature type="compositionally biased region" description="Polar residues" evidence="1">
    <location>
        <begin position="275"/>
        <end position="289"/>
    </location>
</feature>
<dbReference type="AlphaFoldDB" id="E9JB19"/>
<accession>E9JB19</accession>
<feature type="non-terminal residue" evidence="2">
    <location>
        <position position="1"/>
    </location>
</feature>
<gene>
    <name evidence="2" type="ORF">SINV_07984</name>
</gene>
<proteinExistence type="predicted"/>